<evidence type="ECO:0000259" key="6">
    <source>
        <dbReference type="Pfam" id="PF04932"/>
    </source>
</evidence>
<evidence type="ECO:0000313" key="10">
    <source>
        <dbReference type="Proteomes" id="UP000619376"/>
    </source>
</evidence>
<evidence type="ECO:0000256" key="3">
    <source>
        <dbReference type="ARBA" id="ARBA00022989"/>
    </source>
</evidence>
<keyword evidence="2 5" id="KW-0812">Transmembrane</keyword>
<organism evidence="8 9">
    <name type="scientific">Deinococcus metalli</name>
    <dbReference type="NCBI Taxonomy" id="1141878"/>
    <lineage>
        <taxon>Bacteria</taxon>
        <taxon>Thermotogati</taxon>
        <taxon>Deinococcota</taxon>
        <taxon>Deinococci</taxon>
        <taxon>Deinococcales</taxon>
        <taxon>Deinococcaceae</taxon>
        <taxon>Deinococcus</taxon>
    </lineage>
</organism>
<feature type="transmembrane region" description="Helical" evidence="5">
    <location>
        <begin position="217"/>
        <end position="234"/>
    </location>
</feature>
<gene>
    <name evidence="7" type="ORF">GCM10017781_18640</name>
    <name evidence="8" type="ORF">HNQ07_002102</name>
</gene>
<evidence type="ECO:0000313" key="7">
    <source>
        <dbReference type="EMBL" id="GHF42597.1"/>
    </source>
</evidence>
<feature type="transmembrane region" description="Helical" evidence="5">
    <location>
        <begin position="382"/>
        <end position="404"/>
    </location>
</feature>
<feature type="transmembrane region" description="Helical" evidence="5">
    <location>
        <begin position="327"/>
        <end position="346"/>
    </location>
</feature>
<dbReference type="Pfam" id="PF04932">
    <property type="entry name" value="Wzy_C"/>
    <property type="match status" value="1"/>
</dbReference>
<dbReference type="PANTHER" id="PTHR37422">
    <property type="entry name" value="TEICHURONIC ACID BIOSYNTHESIS PROTEIN TUAE"/>
    <property type="match status" value="1"/>
</dbReference>
<keyword evidence="3 5" id="KW-1133">Transmembrane helix</keyword>
<dbReference type="EMBL" id="JACHFK010000004">
    <property type="protein sequence ID" value="MBB5376638.1"/>
    <property type="molecule type" value="Genomic_DNA"/>
</dbReference>
<dbReference type="InterPro" id="IPR051533">
    <property type="entry name" value="WaaL-like"/>
</dbReference>
<dbReference type="InterPro" id="IPR007016">
    <property type="entry name" value="O-antigen_ligase-rel_domated"/>
</dbReference>
<accession>A0A7W8NR89</accession>
<evidence type="ECO:0000256" key="1">
    <source>
        <dbReference type="ARBA" id="ARBA00004141"/>
    </source>
</evidence>
<dbReference type="GO" id="GO:0016020">
    <property type="term" value="C:membrane"/>
    <property type="evidence" value="ECO:0007669"/>
    <property type="project" value="UniProtKB-SubCell"/>
</dbReference>
<evidence type="ECO:0000256" key="2">
    <source>
        <dbReference type="ARBA" id="ARBA00022692"/>
    </source>
</evidence>
<protein>
    <submittedName>
        <fullName evidence="7">O-antigen polymerase</fullName>
    </submittedName>
</protein>
<feature type="transmembrane region" description="Helical" evidence="5">
    <location>
        <begin position="131"/>
        <end position="149"/>
    </location>
</feature>
<feature type="transmembrane region" description="Helical" evidence="5">
    <location>
        <begin position="42"/>
        <end position="60"/>
    </location>
</feature>
<feature type="transmembrane region" description="Helical" evidence="5">
    <location>
        <begin position="353"/>
        <end position="370"/>
    </location>
</feature>
<name>A0A7W8NR89_9DEIO</name>
<comment type="subcellular location">
    <subcellularLocation>
        <location evidence="1">Membrane</location>
        <topology evidence="1">Multi-pass membrane protein</topology>
    </subcellularLocation>
</comment>
<keyword evidence="4 5" id="KW-0472">Membrane</keyword>
<feature type="transmembrane region" description="Helical" evidence="5">
    <location>
        <begin position="72"/>
        <end position="91"/>
    </location>
</feature>
<dbReference type="RefSeq" id="WP_184111382.1">
    <property type="nucleotide sequence ID" value="NZ_BNAJ01000004.1"/>
</dbReference>
<reference evidence="8 9" key="3">
    <citation type="submission" date="2020-08" db="EMBL/GenBank/DDBJ databases">
        <title>Genomic Encyclopedia of Type Strains, Phase IV (KMG-IV): sequencing the most valuable type-strain genomes for metagenomic binning, comparative biology and taxonomic classification.</title>
        <authorList>
            <person name="Goeker M."/>
        </authorList>
    </citation>
    <scope>NUCLEOTIDE SEQUENCE [LARGE SCALE GENOMIC DNA]</scope>
    <source>
        <strain evidence="8 9">DSM 27521</strain>
    </source>
</reference>
<comment type="caution">
    <text evidence="8">The sequence shown here is derived from an EMBL/GenBank/DDBJ whole genome shotgun (WGS) entry which is preliminary data.</text>
</comment>
<feature type="transmembrane region" description="Helical" evidence="5">
    <location>
        <begin position="12"/>
        <end position="36"/>
    </location>
</feature>
<evidence type="ECO:0000313" key="8">
    <source>
        <dbReference type="EMBL" id="MBB5376638.1"/>
    </source>
</evidence>
<evidence type="ECO:0000256" key="4">
    <source>
        <dbReference type="ARBA" id="ARBA00023136"/>
    </source>
</evidence>
<reference evidence="10" key="2">
    <citation type="journal article" date="2019" name="Int. J. Syst. Evol. Microbiol.">
        <title>The Global Catalogue of Microorganisms (GCM) 10K type strain sequencing project: providing services to taxonomists for standard genome sequencing and annotation.</title>
        <authorList>
            <consortium name="The Broad Institute Genomics Platform"/>
            <consortium name="The Broad Institute Genome Sequencing Center for Infectious Disease"/>
            <person name="Wu L."/>
            <person name="Ma J."/>
        </authorList>
    </citation>
    <scope>NUCLEOTIDE SEQUENCE [LARGE SCALE GENOMIC DNA]</scope>
    <source>
        <strain evidence="10">CGMCC 1.18437</strain>
    </source>
</reference>
<evidence type="ECO:0000256" key="5">
    <source>
        <dbReference type="SAM" id="Phobius"/>
    </source>
</evidence>
<dbReference type="Proteomes" id="UP000619376">
    <property type="component" value="Unassembled WGS sequence"/>
</dbReference>
<sequence length="409" mass="44173">MTAEARPARTDLVVMYGLVIMQVLFYFDASALLPFMNDGVKNAVSIVLLAVVAVLSLLRAQSGSPLRFDLRLLPVLGFVLAYVVALVFTPYTDLPQFYAGKISKLLLISVPSILALNYVRWTPALAGRTFGFFNAMLLVVLADGSYQLLRGASYVSRDESFGIDPISLGRAAGFCTLYALVKMATTSDMRRRHAAMYVPALMFCGSVMFASGSRGPLIALAVAFFSSAVLIRTVRYRLRVLSFAALALLLGVVGVSYLLQNDVASTGRVLSFLQGDLNVDRSAEIRSQMYLDVLQAIPQHLLGLGQAASQVYTAYDLKYPHNLFLEVQLEGGVAVTALLVLAIAVAYRTSRRAVGGTQVLVPVTLTYFLVNSQFSGDISSNRFVLLMLAIAAVSHAAPAMRGALSKEAI</sequence>
<keyword evidence="10" id="KW-1185">Reference proteome</keyword>
<feature type="transmembrane region" description="Helical" evidence="5">
    <location>
        <begin position="161"/>
        <end position="181"/>
    </location>
</feature>
<evidence type="ECO:0000313" key="9">
    <source>
        <dbReference type="Proteomes" id="UP000539473"/>
    </source>
</evidence>
<reference evidence="7" key="4">
    <citation type="submission" date="2024-05" db="EMBL/GenBank/DDBJ databases">
        <authorList>
            <person name="Sun Q."/>
            <person name="Zhou Y."/>
        </authorList>
    </citation>
    <scope>NUCLEOTIDE SEQUENCE</scope>
    <source>
        <strain evidence="7">CGMCC 1.18437</strain>
    </source>
</reference>
<dbReference type="AlphaFoldDB" id="A0A7W8NR89"/>
<reference evidence="7" key="1">
    <citation type="journal article" date="2014" name="Int. J. Syst. Evol. Microbiol.">
        <title>Complete genome of a new Firmicutes species belonging to the dominant human colonic microbiota ('Ruminococcus bicirculans') reveals two chromosomes and a selective capacity to utilize plant glucans.</title>
        <authorList>
            <consortium name="NISC Comparative Sequencing Program"/>
            <person name="Wegmann U."/>
            <person name="Louis P."/>
            <person name="Goesmann A."/>
            <person name="Henrissat B."/>
            <person name="Duncan S.H."/>
            <person name="Flint H.J."/>
        </authorList>
    </citation>
    <scope>NUCLEOTIDE SEQUENCE</scope>
    <source>
        <strain evidence="7">CGMCC 1.18437</strain>
    </source>
</reference>
<dbReference type="Proteomes" id="UP000539473">
    <property type="component" value="Unassembled WGS sequence"/>
</dbReference>
<feature type="transmembrane region" description="Helical" evidence="5">
    <location>
        <begin position="241"/>
        <end position="259"/>
    </location>
</feature>
<proteinExistence type="predicted"/>
<dbReference type="EMBL" id="BNAJ01000004">
    <property type="protein sequence ID" value="GHF42597.1"/>
    <property type="molecule type" value="Genomic_DNA"/>
</dbReference>
<dbReference type="PANTHER" id="PTHR37422:SF17">
    <property type="entry name" value="O-ANTIGEN LIGASE"/>
    <property type="match status" value="1"/>
</dbReference>
<feature type="transmembrane region" description="Helical" evidence="5">
    <location>
        <begin position="97"/>
        <end position="119"/>
    </location>
</feature>
<feature type="domain" description="O-antigen ligase-related" evidence="6">
    <location>
        <begin position="200"/>
        <end position="339"/>
    </location>
</feature>
<feature type="transmembrane region" description="Helical" evidence="5">
    <location>
        <begin position="193"/>
        <end position="211"/>
    </location>
</feature>